<gene>
    <name evidence="2" type="ORF">GCM10022267_67120</name>
</gene>
<evidence type="ECO:0000313" key="2">
    <source>
        <dbReference type="EMBL" id="GAA3670850.1"/>
    </source>
</evidence>
<dbReference type="Pfam" id="PF12680">
    <property type="entry name" value="SnoaL_2"/>
    <property type="match status" value="1"/>
</dbReference>
<organism evidence="2 3">
    <name type="scientific">Lentzea roselyniae</name>
    <dbReference type="NCBI Taxonomy" id="531940"/>
    <lineage>
        <taxon>Bacteria</taxon>
        <taxon>Bacillati</taxon>
        <taxon>Actinomycetota</taxon>
        <taxon>Actinomycetes</taxon>
        <taxon>Pseudonocardiales</taxon>
        <taxon>Pseudonocardiaceae</taxon>
        <taxon>Lentzea</taxon>
    </lineage>
</organism>
<name>A0ABP7BYK5_9PSEU</name>
<evidence type="ECO:0000259" key="1">
    <source>
        <dbReference type="Pfam" id="PF12680"/>
    </source>
</evidence>
<evidence type="ECO:0000313" key="3">
    <source>
        <dbReference type="Proteomes" id="UP001500711"/>
    </source>
</evidence>
<dbReference type="InterPro" id="IPR032710">
    <property type="entry name" value="NTF2-like_dom_sf"/>
</dbReference>
<keyword evidence="3" id="KW-1185">Reference proteome</keyword>
<reference evidence="3" key="1">
    <citation type="journal article" date="2019" name="Int. J. Syst. Evol. Microbiol.">
        <title>The Global Catalogue of Microorganisms (GCM) 10K type strain sequencing project: providing services to taxonomists for standard genome sequencing and annotation.</title>
        <authorList>
            <consortium name="The Broad Institute Genomics Platform"/>
            <consortium name="The Broad Institute Genome Sequencing Center for Infectious Disease"/>
            <person name="Wu L."/>
            <person name="Ma J."/>
        </authorList>
    </citation>
    <scope>NUCLEOTIDE SEQUENCE [LARGE SCALE GENOMIC DNA]</scope>
    <source>
        <strain evidence="3">JCM 17494</strain>
    </source>
</reference>
<dbReference type="Proteomes" id="UP001500711">
    <property type="component" value="Unassembled WGS sequence"/>
</dbReference>
<dbReference type="Gene3D" id="3.10.450.50">
    <property type="match status" value="1"/>
</dbReference>
<dbReference type="SUPFAM" id="SSF54427">
    <property type="entry name" value="NTF2-like"/>
    <property type="match status" value="1"/>
</dbReference>
<protein>
    <submittedName>
        <fullName evidence="2">Nuclear transport factor 2 family protein</fullName>
    </submittedName>
</protein>
<comment type="caution">
    <text evidence="2">The sequence shown here is derived from an EMBL/GenBank/DDBJ whole genome shotgun (WGS) entry which is preliminary data.</text>
</comment>
<proteinExistence type="predicted"/>
<sequence>MTTTTSTTAAVARRYVDAVSTMDFAAVGQLLASDVVWHHPGNSRFSGLLVGAVTVNEMISELMGVTKGTLGLEVAGRFMINGKLFAVPVHFSAKRDDAELSLDGFDVLKVRGDRIVDVWVFAEVQKEQDAL</sequence>
<dbReference type="RefSeq" id="WP_346134406.1">
    <property type="nucleotide sequence ID" value="NZ_BAABBE010000024.1"/>
</dbReference>
<feature type="domain" description="SnoaL-like" evidence="1">
    <location>
        <begin position="12"/>
        <end position="117"/>
    </location>
</feature>
<dbReference type="EMBL" id="BAABBE010000024">
    <property type="protein sequence ID" value="GAA3670850.1"/>
    <property type="molecule type" value="Genomic_DNA"/>
</dbReference>
<accession>A0ABP7BYK5</accession>
<dbReference type="InterPro" id="IPR037401">
    <property type="entry name" value="SnoaL-like"/>
</dbReference>